<keyword evidence="1" id="KW-0812">Transmembrane</keyword>
<evidence type="ECO:0008006" key="3">
    <source>
        <dbReference type="Google" id="ProtNLM"/>
    </source>
</evidence>
<keyword evidence="1" id="KW-0472">Membrane</keyword>
<sequence>MGIPVALISALSPIISRLIDIKKPTSKTNVTTATGGGLMGAAYMLINSPDEISQGLGYLLGVIGIGLTLYKDNKKK</sequence>
<gene>
    <name evidence="2" type="ORF">S01H1_76299</name>
</gene>
<comment type="caution">
    <text evidence="2">The sequence shown here is derived from an EMBL/GenBank/DDBJ whole genome shotgun (WGS) entry which is preliminary data.</text>
</comment>
<feature type="transmembrane region" description="Helical" evidence="1">
    <location>
        <begin position="52"/>
        <end position="70"/>
    </location>
</feature>
<organism evidence="2">
    <name type="scientific">marine sediment metagenome</name>
    <dbReference type="NCBI Taxonomy" id="412755"/>
    <lineage>
        <taxon>unclassified sequences</taxon>
        <taxon>metagenomes</taxon>
        <taxon>ecological metagenomes</taxon>
    </lineage>
</organism>
<keyword evidence="1" id="KW-1133">Transmembrane helix</keyword>
<evidence type="ECO:0000313" key="2">
    <source>
        <dbReference type="EMBL" id="GAG53481.1"/>
    </source>
</evidence>
<accession>X0ZZQ9</accession>
<evidence type="ECO:0000256" key="1">
    <source>
        <dbReference type="SAM" id="Phobius"/>
    </source>
</evidence>
<dbReference type="EMBL" id="BARS01051193">
    <property type="protein sequence ID" value="GAG53481.1"/>
    <property type="molecule type" value="Genomic_DNA"/>
</dbReference>
<protein>
    <recommendedName>
        <fullName evidence="3">Holin</fullName>
    </recommendedName>
</protein>
<proteinExistence type="predicted"/>
<dbReference type="AlphaFoldDB" id="X0ZZQ9"/>
<name>X0ZZQ9_9ZZZZ</name>
<reference evidence="2" key="1">
    <citation type="journal article" date="2014" name="Front. Microbiol.">
        <title>High frequency of phylogenetically diverse reductive dehalogenase-homologous genes in deep subseafloor sedimentary metagenomes.</title>
        <authorList>
            <person name="Kawai M."/>
            <person name="Futagami T."/>
            <person name="Toyoda A."/>
            <person name="Takaki Y."/>
            <person name="Nishi S."/>
            <person name="Hori S."/>
            <person name="Arai W."/>
            <person name="Tsubouchi T."/>
            <person name="Morono Y."/>
            <person name="Uchiyama I."/>
            <person name="Ito T."/>
            <person name="Fujiyama A."/>
            <person name="Inagaki F."/>
            <person name="Takami H."/>
        </authorList>
    </citation>
    <scope>NUCLEOTIDE SEQUENCE</scope>
    <source>
        <strain evidence="2">Expedition CK06-06</strain>
    </source>
</reference>